<dbReference type="Pfam" id="PF13442">
    <property type="entry name" value="Cytochrome_CBB3"/>
    <property type="match status" value="1"/>
</dbReference>
<dbReference type="GO" id="GO:0020037">
    <property type="term" value="F:heme binding"/>
    <property type="evidence" value="ECO:0007669"/>
    <property type="project" value="InterPro"/>
</dbReference>
<proteinExistence type="predicted"/>
<dbReference type="PROSITE" id="PS51007">
    <property type="entry name" value="CYTC"/>
    <property type="match status" value="1"/>
</dbReference>
<sequence>MSRLKSTTRPEWKRPDRSVAAPRPDRKESARWPVPGVHEPFERRLCKRAARQKMAEPGPGIEGLTWAIAGQPSRSAVDPLPSFNSRQRQRPFSKSHRHSFTPGRVSLVGLGSQPATDAQTATNPRVREHKCPAYTSGQITNRAMENRSSQTLYGTHIMLSLRSRVTTIVATVAALFFLLVAAGLAFVYSGMYDVSASSKDNPIMAKLLHDTYEASMHRHARSDVAPGDLLSFENIRSGAKMYDSSCALCHGAPDRPLSLIGQGIQPAAPSLLSASRRNKPELMFWTIKHGVNMTAMPSFGKTQSDQAIWQVAAFIYAERGISKDKYEQLVHRNAQVDNTGVALTGPKPEPGKE</sequence>
<evidence type="ECO:0000313" key="8">
    <source>
        <dbReference type="EMBL" id="EEF25784.1"/>
    </source>
</evidence>
<evidence type="ECO:0000256" key="4">
    <source>
        <dbReference type="PROSITE-ProRule" id="PRU00433"/>
    </source>
</evidence>
<protein>
    <recommendedName>
        <fullName evidence="7">Cytochrome c domain-containing protein</fullName>
    </recommendedName>
</protein>
<dbReference type="InterPro" id="IPR009056">
    <property type="entry name" value="Cyt_c-like_dom"/>
</dbReference>
<reference evidence="9" key="1">
    <citation type="journal article" date="2010" name="Nat. Biotechnol.">
        <title>Draft genome sequence of the oilseed species Ricinus communis.</title>
        <authorList>
            <person name="Chan A.P."/>
            <person name="Crabtree J."/>
            <person name="Zhao Q."/>
            <person name="Lorenzi H."/>
            <person name="Orvis J."/>
            <person name="Puiu D."/>
            <person name="Melake-Berhan A."/>
            <person name="Jones K.M."/>
            <person name="Redman J."/>
            <person name="Chen G."/>
            <person name="Cahoon E.B."/>
            <person name="Gedil M."/>
            <person name="Stanke M."/>
            <person name="Haas B.J."/>
            <person name="Wortman J.R."/>
            <person name="Fraser-Liggett C.M."/>
            <person name="Ravel J."/>
            <person name="Rabinowicz P.D."/>
        </authorList>
    </citation>
    <scope>NUCLEOTIDE SEQUENCE [LARGE SCALE GENOMIC DNA]</scope>
    <source>
        <strain evidence="9">cv. Hale</strain>
    </source>
</reference>
<feature type="compositionally biased region" description="Basic and acidic residues" evidence="5">
    <location>
        <begin position="8"/>
        <end position="30"/>
    </location>
</feature>
<accession>B9TED0</accession>
<evidence type="ECO:0000256" key="5">
    <source>
        <dbReference type="SAM" id="MobiDB-lite"/>
    </source>
</evidence>
<dbReference type="Gene3D" id="1.10.760.10">
    <property type="entry name" value="Cytochrome c-like domain"/>
    <property type="match status" value="1"/>
</dbReference>
<keyword evidence="6" id="KW-0812">Transmembrane</keyword>
<dbReference type="SUPFAM" id="SSF46626">
    <property type="entry name" value="Cytochrome c"/>
    <property type="match status" value="1"/>
</dbReference>
<evidence type="ECO:0000256" key="6">
    <source>
        <dbReference type="SAM" id="Phobius"/>
    </source>
</evidence>
<keyword evidence="6" id="KW-0472">Membrane</keyword>
<gene>
    <name evidence="8" type="ORF">RCOM_2154090</name>
</gene>
<feature type="compositionally biased region" description="Basic residues" evidence="5">
    <location>
        <begin position="87"/>
        <end position="98"/>
    </location>
</feature>
<evidence type="ECO:0000256" key="1">
    <source>
        <dbReference type="ARBA" id="ARBA00022617"/>
    </source>
</evidence>
<dbReference type="GO" id="GO:0009055">
    <property type="term" value="F:electron transfer activity"/>
    <property type="evidence" value="ECO:0007669"/>
    <property type="project" value="InterPro"/>
</dbReference>
<dbReference type="Proteomes" id="UP000008311">
    <property type="component" value="Unassembled WGS sequence"/>
</dbReference>
<feature type="region of interest" description="Disordered" evidence="5">
    <location>
        <begin position="1"/>
        <end position="35"/>
    </location>
</feature>
<keyword evidence="1 4" id="KW-0349">Heme</keyword>
<name>B9TED0_RICCO</name>
<evidence type="ECO:0000313" key="9">
    <source>
        <dbReference type="Proteomes" id="UP000008311"/>
    </source>
</evidence>
<dbReference type="EMBL" id="EQ978939">
    <property type="protein sequence ID" value="EEF25784.1"/>
    <property type="molecule type" value="Genomic_DNA"/>
</dbReference>
<keyword evidence="3 4" id="KW-0408">Iron</keyword>
<evidence type="ECO:0000256" key="3">
    <source>
        <dbReference type="ARBA" id="ARBA00023004"/>
    </source>
</evidence>
<organism evidence="8 9">
    <name type="scientific">Ricinus communis</name>
    <name type="common">Castor bean</name>
    <dbReference type="NCBI Taxonomy" id="3988"/>
    <lineage>
        <taxon>Eukaryota</taxon>
        <taxon>Viridiplantae</taxon>
        <taxon>Streptophyta</taxon>
        <taxon>Embryophyta</taxon>
        <taxon>Tracheophyta</taxon>
        <taxon>Spermatophyta</taxon>
        <taxon>Magnoliopsida</taxon>
        <taxon>eudicotyledons</taxon>
        <taxon>Gunneridae</taxon>
        <taxon>Pentapetalae</taxon>
        <taxon>rosids</taxon>
        <taxon>fabids</taxon>
        <taxon>Malpighiales</taxon>
        <taxon>Euphorbiaceae</taxon>
        <taxon>Acalyphoideae</taxon>
        <taxon>Acalypheae</taxon>
        <taxon>Ricinus</taxon>
    </lineage>
</organism>
<feature type="region of interest" description="Disordered" evidence="5">
    <location>
        <begin position="76"/>
        <end position="98"/>
    </location>
</feature>
<dbReference type="InParanoid" id="B9TED0"/>
<feature type="domain" description="Cytochrome c" evidence="7">
    <location>
        <begin position="233"/>
        <end position="319"/>
    </location>
</feature>
<dbReference type="InterPro" id="IPR036909">
    <property type="entry name" value="Cyt_c-like_dom_sf"/>
</dbReference>
<keyword evidence="9" id="KW-1185">Reference proteome</keyword>
<dbReference type="GO" id="GO:0046872">
    <property type="term" value="F:metal ion binding"/>
    <property type="evidence" value="ECO:0007669"/>
    <property type="project" value="UniProtKB-KW"/>
</dbReference>
<keyword evidence="6" id="KW-1133">Transmembrane helix</keyword>
<dbReference type="AlphaFoldDB" id="B9TED0"/>
<keyword evidence="2 4" id="KW-0479">Metal-binding</keyword>
<evidence type="ECO:0000259" key="7">
    <source>
        <dbReference type="PROSITE" id="PS51007"/>
    </source>
</evidence>
<feature type="transmembrane region" description="Helical" evidence="6">
    <location>
        <begin position="165"/>
        <end position="188"/>
    </location>
</feature>
<evidence type="ECO:0000256" key="2">
    <source>
        <dbReference type="ARBA" id="ARBA00022723"/>
    </source>
</evidence>